<dbReference type="GO" id="GO:0050909">
    <property type="term" value="P:sensory perception of taste"/>
    <property type="evidence" value="ECO:0007669"/>
    <property type="project" value="InterPro"/>
</dbReference>
<feature type="transmembrane region" description="Helical" evidence="7">
    <location>
        <begin position="350"/>
        <end position="373"/>
    </location>
</feature>
<accession>A0AAF3FPH6</accession>
<evidence type="ECO:0000256" key="3">
    <source>
        <dbReference type="ARBA" id="ARBA00022989"/>
    </source>
</evidence>
<keyword evidence="4 7" id="KW-0472">Membrane</keyword>
<dbReference type="InterPro" id="IPR013604">
    <property type="entry name" value="7TM_chemorcpt"/>
</dbReference>
<evidence type="ECO:0000313" key="9">
    <source>
        <dbReference type="WBParaSite" id="MBELARI_LOCUS866.2"/>
    </source>
</evidence>
<feature type="transmembrane region" description="Helical" evidence="7">
    <location>
        <begin position="385"/>
        <end position="408"/>
    </location>
</feature>
<feature type="transmembrane region" description="Helical" evidence="7">
    <location>
        <begin position="272"/>
        <end position="302"/>
    </location>
</feature>
<evidence type="ECO:0008006" key="10">
    <source>
        <dbReference type="Google" id="ProtNLM"/>
    </source>
</evidence>
<evidence type="ECO:0000256" key="6">
    <source>
        <dbReference type="SAM" id="MobiDB-lite"/>
    </source>
</evidence>
<keyword evidence="2 7" id="KW-0812">Transmembrane</keyword>
<proteinExistence type="predicted"/>
<evidence type="ECO:0000313" key="8">
    <source>
        <dbReference type="Proteomes" id="UP000887575"/>
    </source>
</evidence>
<dbReference type="PANTHER" id="PTHR21421:SF29">
    <property type="entry name" value="GUSTATORY RECEPTOR 5A FOR TREHALOSE-RELATED"/>
    <property type="match status" value="1"/>
</dbReference>
<dbReference type="GO" id="GO:0038023">
    <property type="term" value="F:signaling receptor activity"/>
    <property type="evidence" value="ECO:0007669"/>
    <property type="project" value="UniProtKB-ARBA"/>
</dbReference>
<reference evidence="9" key="1">
    <citation type="submission" date="2024-02" db="UniProtKB">
        <authorList>
            <consortium name="WormBaseParasite"/>
        </authorList>
    </citation>
    <scope>IDENTIFICATION</scope>
</reference>
<dbReference type="Proteomes" id="UP000887575">
    <property type="component" value="Unassembled WGS sequence"/>
</dbReference>
<feature type="transmembrane region" description="Helical" evidence="7">
    <location>
        <begin position="465"/>
        <end position="483"/>
    </location>
</feature>
<organism evidence="8 9">
    <name type="scientific">Mesorhabditis belari</name>
    <dbReference type="NCBI Taxonomy" id="2138241"/>
    <lineage>
        <taxon>Eukaryota</taxon>
        <taxon>Metazoa</taxon>
        <taxon>Ecdysozoa</taxon>
        <taxon>Nematoda</taxon>
        <taxon>Chromadorea</taxon>
        <taxon>Rhabditida</taxon>
        <taxon>Rhabditina</taxon>
        <taxon>Rhabditomorpha</taxon>
        <taxon>Rhabditoidea</taxon>
        <taxon>Rhabditidae</taxon>
        <taxon>Mesorhabditinae</taxon>
        <taxon>Mesorhabditis</taxon>
    </lineage>
</organism>
<sequence>MEPTILVTPSTPFDLEARNKSPIPKMNLDVDMNESRRESVSSFTSERSRSKSRSNCSAYSASVESGLETAKKQNGAYLFGPMKWLSETAGQLFDKRESIDFSNTYTQELLKPLFVYMSALGLDHTFSLNHSIFHKLYNVAVFLLLIASTLRKFTQIGDRGAQQKEIALKDAMFDPSVVMTLCHCLFMFSGCSAAFMLLLFQQRRRRVYEVLDQGIGKGKAKEEDAHLLNINKALVILSGVFSSIMAAMHFFTKTGVLELPQSPPLITNDLPFIIMETYIIFVTQSSILMLASLFSQLCLILCSSIRRLCAEMLPVHEECPTTEQSLKQIHDVQIHYQELYNAKALIEENFSFAIFFTYGCCIPMICFLSYILLKNSHLSDTTETVSLLMWVFNTITVLLFFSIPAFMVQEEGEKILSSCFRMYHETLCEDRDLLVMSQMQFLSIQMHTSRIQLTAGNFFVMTRKILLTLISAIFTYFLIIVQFESESKANNPKPPAKG</sequence>
<keyword evidence="5" id="KW-0675">Receptor</keyword>
<dbReference type="PANTHER" id="PTHR21421">
    <property type="entry name" value="GUSTATORY RECEPTOR"/>
    <property type="match status" value="1"/>
</dbReference>
<dbReference type="GO" id="GO:0051606">
    <property type="term" value="P:detection of stimulus"/>
    <property type="evidence" value="ECO:0007669"/>
    <property type="project" value="UniProtKB-ARBA"/>
</dbReference>
<evidence type="ECO:0000256" key="7">
    <source>
        <dbReference type="SAM" id="Phobius"/>
    </source>
</evidence>
<evidence type="ECO:0000256" key="1">
    <source>
        <dbReference type="ARBA" id="ARBA00004141"/>
    </source>
</evidence>
<feature type="transmembrane region" description="Helical" evidence="7">
    <location>
        <begin position="233"/>
        <end position="252"/>
    </location>
</feature>
<protein>
    <recommendedName>
        <fullName evidence="10">Gustatory receptor</fullName>
    </recommendedName>
</protein>
<keyword evidence="3 7" id="KW-1133">Transmembrane helix</keyword>
<feature type="region of interest" description="Disordered" evidence="6">
    <location>
        <begin position="16"/>
        <end position="48"/>
    </location>
</feature>
<comment type="subcellular location">
    <subcellularLocation>
        <location evidence="1">Membrane</location>
        <topology evidence="1">Multi-pass membrane protein</topology>
    </subcellularLocation>
</comment>
<dbReference type="Pfam" id="PF08395">
    <property type="entry name" value="7tm_7"/>
    <property type="match status" value="1"/>
</dbReference>
<dbReference type="WBParaSite" id="MBELARI_LOCUS866.2">
    <property type="protein sequence ID" value="MBELARI_LOCUS866.2"/>
    <property type="gene ID" value="MBELARI_LOCUS866"/>
</dbReference>
<feature type="transmembrane region" description="Helical" evidence="7">
    <location>
        <begin position="177"/>
        <end position="200"/>
    </location>
</feature>
<evidence type="ECO:0000256" key="5">
    <source>
        <dbReference type="ARBA" id="ARBA00023170"/>
    </source>
</evidence>
<keyword evidence="8" id="KW-1185">Reference proteome</keyword>
<evidence type="ECO:0000256" key="2">
    <source>
        <dbReference type="ARBA" id="ARBA00022692"/>
    </source>
</evidence>
<dbReference type="AlphaFoldDB" id="A0AAF3FPH6"/>
<evidence type="ECO:0000256" key="4">
    <source>
        <dbReference type="ARBA" id="ARBA00023136"/>
    </source>
</evidence>
<name>A0AAF3FPH6_9BILA</name>
<dbReference type="GO" id="GO:0016020">
    <property type="term" value="C:membrane"/>
    <property type="evidence" value="ECO:0007669"/>
    <property type="project" value="UniProtKB-SubCell"/>
</dbReference>